<evidence type="ECO:0000256" key="1">
    <source>
        <dbReference type="SAM" id="MobiDB-lite"/>
    </source>
</evidence>
<reference evidence="4" key="1">
    <citation type="submission" date="2025-08" db="UniProtKB">
        <authorList>
            <consortium name="Ensembl"/>
        </authorList>
    </citation>
    <scope>IDENTIFICATION</scope>
</reference>
<dbReference type="Proteomes" id="UP000694727">
    <property type="component" value="Unplaced"/>
</dbReference>
<feature type="compositionally biased region" description="Gly residues" evidence="1">
    <location>
        <begin position="419"/>
        <end position="428"/>
    </location>
</feature>
<feature type="region of interest" description="Disordered" evidence="1">
    <location>
        <begin position="1"/>
        <end position="29"/>
    </location>
</feature>
<dbReference type="Gene3D" id="3.20.20.80">
    <property type="entry name" value="Glycosidases"/>
    <property type="match status" value="1"/>
</dbReference>
<feature type="region of interest" description="Disordered" evidence="1">
    <location>
        <begin position="413"/>
        <end position="452"/>
    </location>
</feature>
<dbReference type="SUPFAM" id="SSF51445">
    <property type="entry name" value="(Trans)glycosidases"/>
    <property type="match status" value="1"/>
</dbReference>
<dbReference type="InterPro" id="IPR017853">
    <property type="entry name" value="GH"/>
</dbReference>
<dbReference type="Pfam" id="PF00128">
    <property type="entry name" value="Alpha-amylase"/>
    <property type="match status" value="1"/>
</dbReference>
<sequence>MSQDTEVDMKEVELNELEPEKQPMNAASGAAVVVSGGPEKNGLVKIKVADDEADAAAAKFTGLSKEELLKVAGSPGWVRTRWALLLLFWLGWLGMLAGAVVIIVQAPRCRELPAQSWWHKGALYRIGDLQAFQGRDAGDLASLKGHLDYLSTLKVKGFVLGPIHKHQKDDLAGTDLEQIDPAFGSKEDFDSLLQSAKKKSIRVILDLTPNYKGQNSWFDSTQVDTVAAKMKEALSFWLQAGVDGFQVRDVGDLPGASSFLAEWQNLTKSFSEDRLLIAGTDSSDLQQILSLLEPTKDLLLTSSYLSNSSFTGKQTSFLVTQYLNATGSRWCSWSLSQAGLLTSSVPSHLLRLYQLLLFTLPGTPVFSYGDEIGLEEAVLPGQPVKAPVMPWDESSLPSTLGPVNSSVTVKVKASDGQGPTRGGGGTGGVCAPQSPSPLPAGSLSLDRSQGQSGDPGSLLSLFRWLSDLRGKERSLLHGDFHALSSGPDLFSYIRQWDQNERFLIVLNFGDVGQPARLGASSLPSSVDLLLSTQPGRKEGTPLQLEHLNLEPYEGLLLRFPYVA</sequence>
<dbReference type="SMART" id="SM00642">
    <property type="entry name" value="Aamy"/>
    <property type="match status" value="1"/>
</dbReference>
<dbReference type="PANTHER" id="PTHR46673:SF1">
    <property type="entry name" value="4F2 CELL-SURFACE ANTIGEN HEAVY CHAIN"/>
    <property type="match status" value="1"/>
</dbReference>
<dbReference type="Pfam" id="PF16028">
    <property type="entry name" value="SLC3A2_N"/>
    <property type="match status" value="1"/>
</dbReference>
<keyword evidence="2" id="KW-1133">Transmembrane helix</keyword>
<keyword evidence="2" id="KW-0472">Membrane</keyword>
<evidence type="ECO:0000313" key="4">
    <source>
        <dbReference type="Ensembl" id="ENSSSCP00025044876.1"/>
    </source>
</evidence>
<evidence type="ECO:0000313" key="5">
    <source>
        <dbReference type="Proteomes" id="UP000694727"/>
    </source>
</evidence>
<keyword evidence="2" id="KW-0812">Transmembrane</keyword>
<dbReference type="InterPro" id="IPR013780">
    <property type="entry name" value="Glyco_hydro_b"/>
</dbReference>
<feature type="transmembrane region" description="Helical" evidence="2">
    <location>
        <begin position="82"/>
        <end position="104"/>
    </location>
</feature>
<proteinExistence type="predicted"/>
<feature type="domain" description="Glycosyl hydrolase family 13 catalytic" evidence="3">
    <location>
        <begin position="129"/>
        <end position="406"/>
    </location>
</feature>
<dbReference type="SUPFAM" id="SSF51011">
    <property type="entry name" value="Glycosyl hydrolase domain"/>
    <property type="match status" value="1"/>
</dbReference>
<organism evidence="4 5">
    <name type="scientific">Sus scrofa</name>
    <name type="common">Pig</name>
    <dbReference type="NCBI Taxonomy" id="9823"/>
    <lineage>
        <taxon>Eukaryota</taxon>
        <taxon>Metazoa</taxon>
        <taxon>Chordata</taxon>
        <taxon>Craniata</taxon>
        <taxon>Vertebrata</taxon>
        <taxon>Euteleostomi</taxon>
        <taxon>Mammalia</taxon>
        <taxon>Eutheria</taxon>
        <taxon>Laurasiatheria</taxon>
        <taxon>Artiodactyla</taxon>
        <taxon>Suina</taxon>
        <taxon>Suidae</taxon>
        <taxon>Sus</taxon>
    </lineage>
</organism>
<gene>
    <name evidence="4" type="primary">SLC3A2</name>
</gene>
<dbReference type="GO" id="GO:0006865">
    <property type="term" value="P:amino acid transport"/>
    <property type="evidence" value="ECO:0007669"/>
    <property type="project" value="InterPro"/>
</dbReference>
<dbReference type="GO" id="GO:0005975">
    <property type="term" value="P:carbohydrate metabolic process"/>
    <property type="evidence" value="ECO:0007669"/>
    <property type="project" value="InterPro"/>
</dbReference>
<feature type="compositionally biased region" description="Basic and acidic residues" evidence="1">
    <location>
        <begin position="7"/>
        <end position="21"/>
    </location>
</feature>
<evidence type="ECO:0000256" key="2">
    <source>
        <dbReference type="SAM" id="Phobius"/>
    </source>
</evidence>
<dbReference type="InterPro" id="IPR031984">
    <property type="entry name" value="SLC3A2_N"/>
</dbReference>
<dbReference type="Gene3D" id="2.60.40.1180">
    <property type="entry name" value="Golgi alpha-mannosidase II"/>
    <property type="match status" value="1"/>
</dbReference>
<evidence type="ECO:0000259" key="3">
    <source>
        <dbReference type="SMART" id="SM00642"/>
    </source>
</evidence>
<name>A0A8D0TQ05_PIG</name>
<protein>
    <submittedName>
        <fullName evidence="4">Solute carrier family 3 member 2</fullName>
    </submittedName>
</protein>
<accession>A0A8D0TQ05</accession>
<dbReference type="PANTHER" id="PTHR46673">
    <property type="entry name" value="4F2 CELL-SURFACE ANTIGEN HEAVY CHAIN"/>
    <property type="match status" value="1"/>
</dbReference>
<dbReference type="InterPro" id="IPR042280">
    <property type="entry name" value="SLC3A2"/>
</dbReference>
<dbReference type="Ensembl" id="ENSSSCT00025101518.1">
    <property type="protein sequence ID" value="ENSSSCP00025044876.1"/>
    <property type="gene ID" value="ENSSSCG00025073640.1"/>
</dbReference>
<dbReference type="InterPro" id="IPR006047">
    <property type="entry name" value="GH13_cat_dom"/>
</dbReference>
<dbReference type="AlphaFoldDB" id="A0A8D0TQ05"/>